<gene>
    <name evidence="10" type="ORF">B0I33_109183</name>
</gene>
<keyword evidence="6 7" id="KW-0472">Membrane</keyword>
<dbReference type="InterPro" id="IPR032818">
    <property type="entry name" value="DedA-like"/>
</dbReference>
<comment type="caution">
    <text evidence="10">The sequence shown here is derived from an EMBL/GenBank/DDBJ whole genome shotgun (WGS) entry which is preliminary data.</text>
</comment>
<evidence type="ECO:0000259" key="9">
    <source>
        <dbReference type="Pfam" id="PF09335"/>
    </source>
</evidence>
<keyword evidence="5 7" id="KW-1133">Transmembrane helix</keyword>
<accession>A0A2T0LQE4</accession>
<evidence type="ECO:0000256" key="6">
    <source>
        <dbReference type="ARBA" id="ARBA00023136"/>
    </source>
</evidence>
<reference evidence="10 11" key="1">
    <citation type="submission" date="2018-03" db="EMBL/GenBank/DDBJ databases">
        <title>Genomic Encyclopedia of Type Strains, Phase III (KMG-III): the genomes of soil and plant-associated and newly described type strains.</title>
        <authorList>
            <person name="Whitman W."/>
        </authorList>
    </citation>
    <scope>NUCLEOTIDE SEQUENCE [LARGE SCALE GENOMIC DNA]</scope>
    <source>
        <strain evidence="10 11">CGMCC 4.7125</strain>
    </source>
</reference>
<sequence length="261" mass="27602">MFDLLNDATELLRGALDSPWLWLALFVVAGLDALLPFMPSEGTVITMAVLLGPDVRGLALLVVVAAAGALAGDCLGHWLGRAAGPRTLRRLTRDERGKRRYEWARHQVHRHATVLIVAGRYLPGGRVASALATGSMRFPAGRFALLDAAGVTIWACYSVALGYLGGARFAEEPMKGMLLAFLIGLLVAGCVEGGRRILSRRGLRDAGAGSGGPQRRAPGGGDRGRAGCPGALLSEMDSTETRAAHRQGALLDGGRRSRSER</sequence>
<keyword evidence="4 7" id="KW-0812">Transmembrane</keyword>
<proteinExistence type="inferred from homology"/>
<keyword evidence="3 7" id="KW-1003">Cell membrane</keyword>
<dbReference type="Pfam" id="PF09335">
    <property type="entry name" value="VTT_dom"/>
    <property type="match status" value="1"/>
</dbReference>
<dbReference type="InterPro" id="IPR032816">
    <property type="entry name" value="VTT_dom"/>
</dbReference>
<dbReference type="PANTHER" id="PTHR30353">
    <property type="entry name" value="INNER MEMBRANE PROTEIN DEDA-RELATED"/>
    <property type="match status" value="1"/>
</dbReference>
<evidence type="ECO:0000313" key="10">
    <source>
        <dbReference type="EMBL" id="PRX45520.1"/>
    </source>
</evidence>
<dbReference type="PANTHER" id="PTHR30353:SF15">
    <property type="entry name" value="INNER MEMBRANE PROTEIN YABI"/>
    <property type="match status" value="1"/>
</dbReference>
<protein>
    <submittedName>
        <fullName evidence="10">Membrane protein DedA with SNARE-associated domain</fullName>
    </submittedName>
</protein>
<dbReference type="GO" id="GO:0005886">
    <property type="term" value="C:plasma membrane"/>
    <property type="evidence" value="ECO:0007669"/>
    <property type="project" value="UniProtKB-SubCell"/>
</dbReference>
<comment type="similarity">
    <text evidence="2 7">Belongs to the DedA family.</text>
</comment>
<comment type="subcellular location">
    <subcellularLocation>
        <location evidence="1 7">Cell membrane</location>
        <topology evidence="1 7">Multi-pass membrane protein</topology>
    </subcellularLocation>
</comment>
<evidence type="ECO:0000256" key="5">
    <source>
        <dbReference type="ARBA" id="ARBA00022989"/>
    </source>
</evidence>
<feature type="region of interest" description="Disordered" evidence="8">
    <location>
        <begin position="203"/>
        <end position="261"/>
    </location>
</feature>
<evidence type="ECO:0000256" key="1">
    <source>
        <dbReference type="ARBA" id="ARBA00004651"/>
    </source>
</evidence>
<dbReference type="RefSeq" id="WP_245900925.1">
    <property type="nucleotide sequence ID" value="NZ_PVNH01000009.1"/>
</dbReference>
<evidence type="ECO:0000256" key="8">
    <source>
        <dbReference type="SAM" id="MobiDB-lite"/>
    </source>
</evidence>
<dbReference type="AlphaFoldDB" id="A0A2T0LQE4"/>
<keyword evidence="11" id="KW-1185">Reference proteome</keyword>
<evidence type="ECO:0000256" key="3">
    <source>
        <dbReference type="ARBA" id="ARBA00022475"/>
    </source>
</evidence>
<feature type="transmembrane region" description="Helical" evidence="7">
    <location>
        <begin position="20"/>
        <end position="38"/>
    </location>
</feature>
<evidence type="ECO:0000313" key="11">
    <source>
        <dbReference type="Proteomes" id="UP000238362"/>
    </source>
</evidence>
<evidence type="ECO:0000256" key="7">
    <source>
        <dbReference type="RuleBase" id="RU367016"/>
    </source>
</evidence>
<dbReference type="EMBL" id="PVNH01000009">
    <property type="protein sequence ID" value="PRX45520.1"/>
    <property type="molecule type" value="Genomic_DNA"/>
</dbReference>
<feature type="transmembrane region" description="Helical" evidence="7">
    <location>
        <begin position="176"/>
        <end position="194"/>
    </location>
</feature>
<evidence type="ECO:0000256" key="4">
    <source>
        <dbReference type="ARBA" id="ARBA00022692"/>
    </source>
</evidence>
<evidence type="ECO:0000256" key="2">
    <source>
        <dbReference type="ARBA" id="ARBA00010792"/>
    </source>
</evidence>
<name>A0A2T0LQE4_9PSEU</name>
<feature type="domain" description="VTT" evidence="9">
    <location>
        <begin position="39"/>
        <end position="163"/>
    </location>
</feature>
<feature type="transmembrane region" description="Helical" evidence="7">
    <location>
        <begin position="58"/>
        <end position="80"/>
    </location>
</feature>
<organism evidence="10 11">
    <name type="scientific">Prauserella shujinwangii</name>
    <dbReference type="NCBI Taxonomy" id="1453103"/>
    <lineage>
        <taxon>Bacteria</taxon>
        <taxon>Bacillati</taxon>
        <taxon>Actinomycetota</taxon>
        <taxon>Actinomycetes</taxon>
        <taxon>Pseudonocardiales</taxon>
        <taxon>Pseudonocardiaceae</taxon>
        <taxon>Prauserella</taxon>
    </lineage>
</organism>
<dbReference type="Proteomes" id="UP000238362">
    <property type="component" value="Unassembled WGS sequence"/>
</dbReference>
<feature type="transmembrane region" description="Helical" evidence="7">
    <location>
        <begin position="143"/>
        <end position="164"/>
    </location>
</feature>